<dbReference type="EMBL" id="JBHSMQ010000004">
    <property type="protein sequence ID" value="MFC5455791.1"/>
    <property type="molecule type" value="Genomic_DNA"/>
</dbReference>
<comment type="caution">
    <text evidence="1">The sequence shown here is derived from an EMBL/GenBank/DDBJ whole genome shotgun (WGS) entry which is preliminary data.</text>
</comment>
<keyword evidence="2" id="KW-1185">Reference proteome</keyword>
<sequence>MKIAMHSLLQRRERLRRAAASLRRGNTRDLHLLDAMLRDAEVVASFSDDELKDLILIVKHHRPDLALNLLTHMRASKERQCLGACLAAIWSRIDINAAWHGITASSLPEAERLALCSAMV</sequence>
<organism evidence="1 2">
    <name type="scientific">Prosthecobacter fluviatilis</name>
    <dbReference type="NCBI Taxonomy" id="445931"/>
    <lineage>
        <taxon>Bacteria</taxon>
        <taxon>Pseudomonadati</taxon>
        <taxon>Verrucomicrobiota</taxon>
        <taxon>Verrucomicrobiia</taxon>
        <taxon>Verrucomicrobiales</taxon>
        <taxon>Verrucomicrobiaceae</taxon>
        <taxon>Prosthecobacter</taxon>
    </lineage>
</organism>
<dbReference type="RefSeq" id="WP_377167216.1">
    <property type="nucleotide sequence ID" value="NZ_JBHSMQ010000004.1"/>
</dbReference>
<name>A0ABW0KTE3_9BACT</name>
<evidence type="ECO:0000313" key="1">
    <source>
        <dbReference type="EMBL" id="MFC5455791.1"/>
    </source>
</evidence>
<dbReference type="Proteomes" id="UP001596052">
    <property type="component" value="Unassembled WGS sequence"/>
</dbReference>
<evidence type="ECO:0000313" key="2">
    <source>
        <dbReference type="Proteomes" id="UP001596052"/>
    </source>
</evidence>
<reference evidence="2" key="1">
    <citation type="journal article" date="2019" name="Int. J. Syst. Evol. Microbiol.">
        <title>The Global Catalogue of Microorganisms (GCM) 10K type strain sequencing project: providing services to taxonomists for standard genome sequencing and annotation.</title>
        <authorList>
            <consortium name="The Broad Institute Genomics Platform"/>
            <consortium name="The Broad Institute Genome Sequencing Center for Infectious Disease"/>
            <person name="Wu L."/>
            <person name="Ma J."/>
        </authorList>
    </citation>
    <scope>NUCLEOTIDE SEQUENCE [LARGE SCALE GENOMIC DNA]</scope>
    <source>
        <strain evidence="2">CGMCC 4.1469</strain>
    </source>
</reference>
<gene>
    <name evidence="1" type="ORF">ACFQDI_13065</name>
</gene>
<accession>A0ABW0KTE3</accession>
<protein>
    <submittedName>
        <fullName evidence="1">Uncharacterized protein</fullName>
    </submittedName>
</protein>
<proteinExistence type="predicted"/>